<reference evidence="1 2" key="1">
    <citation type="submission" date="2018-10" db="EMBL/GenBank/DDBJ databases">
        <title>Genomic Encyclopedia of Archaeal and Bacterial Type Strains, Phase II (KMG-II): from individual species to whole genera.</title>
        <authorList>
            <person name="Goeker M."/>
        </authorList>
    </citation>
    <scope>NUCLEOTIDE SEQUENCE [LARGE SCALE GENOMIC DNA]</scope>
    <source>
        <strain evidence="1 2">DSM 15149</strain>
    </source>
</reference>
<evidence type="ECO:0008006" key="3">
    <source>
        <dbReference type="Google" id="ProtNLM"/>
    </source>
</evidence>
<name>A0ABX9SNA7_9GAMM</name>
<proteinExistence type="predicted"/>
<dbReference type="Proteomes" id="UP000280955">
    <property type="component" value="Unassembled WGS sequence"/>
</dbReference>
<organism evidence="1 2">
    <name type="scientific">Photorhabdus asymbiotica</name>
    <dbReference type="NCBI Taxonomy" id="291112"/>
    <lineage>
        <taxon>Bacteria</taxon>
        <taxon>Pseudomonadati</taxon>
        <taxon>Pseudomonadota</taxon>
        <taxon>Gammaproteobacteria</taxon>
        <taxon>Enterobacterales</taxon>
        <taxon>Morganellaceae</taxon>
        <taxon>Photorhabdus</taxon>
    </lineage>
</organism>
<dbReference type="EMBL" id="RBLJ01000002">
    <property type="protein sequence ID" value="RKS59511.1"/>
    <property type="molecule type" value="Genomic_DNA"/>
</dbReference>
<keyword evidence="2" id="KW-1185">Reference proteome</keyword>
<sequence length="61" mass="6991">MIKIYCDTFKSFTKNKGYEIEVDDGYFITKGTATEIIGNSNLCFNEVKAYFESQGYKIEAL</sequence>
<evidence type="ECO:0000313" key="2">
    <source>
        <dbReference type="Proteomes" id="UP000280955"/>
    </source>
</evidence>
<gene>
    <name evidence="1" type="ORF">BDD30_1587</name>
</gene>
<dbReference type="RefSeq" id="WP_041382407.1">
    <property type="nucleotide sequence ID" value="NC_012962.1"/>
</dbReference>
<evidence type="ECO:0000313" key="1">
    <source>
        <dbReference type="EMBL" id="RKS59511.1"/>
    </source>
</evidence>
<comment type="caution">
    <text evidence="1">The sequence shown here is derived from an EMBL/GenBank/DDBJ whole genome shotgun (WGS) entry which is preliminary data.</text>
</comment>
<protein>
    <recommendedName>
        <fullName evidence="3">Phage protein</fullName>
    </recommendedName>
</protein>
<accession>A0ABX9SNA7</accession>